<comment type="similarity">
    <text evidence="2">Belongs to the CpsD/CapB family.</text>
</comment>
<accession>A0A2T0WRK3</accession>
<comment type="subcellular location">
    <subcellularLocation>
        <location evidence="1">Cell inner membrane</location>
        <topology evidence="1">Multi-pass membrane protein</topology>
    </subcellularLocation>
</comment>
<dbReference type="InterPro" id="IPR027417">
    <property type="entry name" value="P-loop_NTPase"/>
</dbReference>
<evidence type="ECO:0000256" key="2">
    <source>
        <dbReference type="ARBA" id="ARBA00007316"/>
    </source>
</evidence>
<dbReference type="CDD" id="cd05387">
    <property type="entry name" value="BY-kinase"/>
    <property type="match status" value="1"/>
</dbReference>
<keyword evidence="12 17" id="KW-1133">Transmembrane helix</keyword>
<evidence type="ECO:0000256" key="13">
    <source>
        <dbReference type="ARBA" id="ARBA00023136"/>
    </source>
</evidence>
<keyword evidence="13 17" id="KW-0472">Membrane</keyword>
<keyword evidence="7" id="KW-0808">Transferase</keyword>
<dbReference type="EC" id="2.7.10.2" evidence="4"/>
<comment type="caution">
    <text evidence="21">The sequence shown here is derived from an EMBL/GenBank/DDBJ whole genome shotgun (WGS) entry which is preliminary data.</text>
</comment>
<keyword evidence="10" id="KW-0418">Kinase</keyword>
<protein>
    <recommendedName>
        <fullName evidence="4">non-specific protein-tyrosine kinase</fullName>
        <ecNumber evidence="4">2.7.10.2</ecNumber>
    </recommendedName>
</protein>
<feature type="domain" description="Tyrosine-protein kinase G-rich" evidence="20">
    <location>
        <begin position="370"/>
        <end position="444"/>
    </location>
</feature>
<gene>
    <name evidence="21" type="ORF">CLV74_10640</name>
</gene>
<keyword evidence="22" id="KW-1185">Reference proteome</keyword>
<keyword evidence="8 17" id="KW-0812">Transmembrane</keyword>
<evidence type="ECO:0000256" key="16">
    <source>
        <dbReference type="SAM" id="Coils"/>
    </source>
</evidence>
<dbReference type="InterPro" id="IPR050445">
    <property type="entry name" value="Bact_polysacc_biosynth/exp"/>
</dbReference>
<evidence type="ECO:0000256" key="10">
    <source>
        <dbReference type="ARBA" id="ARBA00022777"/>
    </source>
</evidence>
<evidence type="ECO:0000256" key="6">
    <source>
        <dbReference type="ARBA" id="ARBA00022519"/>
    </source>
</evidence>
<dbReference type="GO" id="GO:0004715">
    <property type="term" value="F:non-membrane spanning protein tyrosine kinase activity"/>
    <property type="evidence" value="ECO:0007669"/>
    <property type="project" value="UniProtKB-EC"/>
</dbReference>
<dbReference type="Pfam" id="PF13614">
    <property type="entry name" value="AAA_31"/>
    <property type="match status" value="1"/>
</dbReference>
<dbReference type="InterPro" id="IPR003856">
    <property type="entry name" value="LPS_length_determ_N"/>
</dbReference>
<dbReference type="Gene3D" id="3.40.50.300">
    <property type="entry name" value="P-loop containing nucleotide triphosphate hydrolases"/>
    <property type="match status" value="1"/>
</dbReference>
<keyword evidence="5" id="KW-1003">Cell membrane</keyword>
<evidence type="ECO:0000259" key="19">
    <source>
        <dbReference type="Pfam" id="PF13614"/>
    </source>
</evidence>
<dbReference type="PANTHER" id="PTHR32309">
    <property type="entry name" value="TYROSINE-PROTEIN KINASE"/>
    <property type="match status" value="1"/>
</dbReference>
<evidence type="ECO:0000259" key="20">
    <source>
        <dbReference type="Pfam" id="PF13807"/>
    </source>
</evidence>
<organism evidence="21 22">
    <name type="scientific">Donghicola tyrosinivorans</name>
    <dbReference type="NCBI Taxonomy" id="1652492"/>
    <lineage>
        <taxon>Bacteria</taxon>
        <taxon>Pseudomonadati</taxon>
        <taxon>Pseudomonadota</taxon>
        <taxon>Alphaproteobacteria</taxon>
        <taxon>Rhodobacterales</taxon>
        <taxon>Roseobacteraceae</taxon>
        <taxon>Donghicola</taxon>
    </lineage>
</organism>
<sequence length="705" mass="78275">MLSPNQPLQNLNDADDEIDLLALLGTLWRGKIWILAAGLAALIIGAWYVLFAATPMYTASSSVALESREQQVMDIESVVTGLSGDTSTINTEVEVLRSRELIERLVLDLKLQDDPEFNPSLLPEPAFSVGKLVGFIKEAVLGEAEVVEPLEEQRVIDGVVSRVLNQVSISNLRQSYVFTITVQTQEARKSAAIANRLAQLYIDDQVRVKFEKTEQVTKWLSERVVDLQISLEDSEERLKTFVSNADLISPEGLIAVNRQLKELRERRALLETSLVAKQQEIEGYKNWLATGDFAAFASETRDDILNRLLLNGDDEAIQKSRLETRAQTLIARAEGEAERISGQIAALGISIEEVSARAARQSDELVKLQQFEREAEASRLIYEAFLSRLKEASVQQGIQQADSRILSEAVIPSAPSSPKKGRVLALSLILGLMIGSGGVLAKEMTQNTYRLAEDLEQKTGYAVIGQIPTIPARRRSNVLKYLTDKPNSAAAEAIRNLRTSLRLANIDHDPKVIMSTSSIPGEGKTTQSISLTQNFAGLGEKVLLVEGDIRKLVFREYFDIKKKHGLLSVVSGDIPLEDAIAYNDTLKADILFGEKSAINAADFFSSAKFGEFIEMLRSKYDRIIIDTPPVLAVPDARVIGQKVDAILYTVRWDYTMKRQVTDGLRTLETVNLRPSGLVLGQIDKRGMKRYGYGDYYGAYHSYYES</sequence>
<dbReference type="InterPro" id="IPR025669">
    <property type="entry name" value="AAA_dom"/>
</dbReference>
<keyword evidence="9" id="KW-0547">Nucleotide-binding</keyword>
<evidence type="ECO:0000256" key="14">
    <source>
        <dbReference type="ARBA" id="ARBA00023137"/>
    </source>
</evidence>
<evidence type="ECO:0000256" key="15">
    <source>
        <dbReference type="ARBA" id="ARBA00051245"/>
    </source>
</evidence>
<evidence type="ECO:0000256" key="8">
    <source>
        <dbReference type="ARBA" id="ARBA00022692"/>
    </source>
</evidence>
<evidence type="ECO:0000256" key="1">
    <source>
        <dbReference type="ARBA" id="ARBA00004429"/>
    </source>
</evidence>
<dbReference type="RefSeq" id="WP_106264344.1">
    <property type="nucleotide sequence ID" value="NZ_PVTQ01000006.1"/>
</dbReference>
<evidence type="ECO:0000256" key="4">
    <source>
        <dbReference type="ARBA" id="ARBA00011903"/>
    </source>
</evidence>
<keyword evidence="11" id="KW-0067">ATP-binding</keyword>
<evidence type="ECO:0000256" key="9">
    <source>
        <dbReference type="ARBA" id="ARBA00022741"/>
    </source>
</evidence>
<dbReference type="SUPFAM" id="SSF52540">
    <property type="entry name" value="P-loop containing nucleoside triphosphate hydrolases"/>
    <property type="match status" value="1"/>
</dbReference>
<keyword evidence="16" id="KW-0175">Coiled coil</keyword>
<feature type="domain" description="Polysaccharide chain length determinant N-terminal" evidence="18">
    <location>
        <begin position="16"/>
        <end position="106"/>
    </location>
</feature>
<feature type="transmembrane region" description="Helical" evidence="17">
    <location>
        <begin position="32"/>
        <end position="51"/>
    </location>
</feature>
<dbReference type="Pfam" id="PF02706">
    <property type="entry name" value="Wzz"/>
    <property type="match status" value="1"/>
</dbReference>
<dbReference type="GO" id="GO:0005886">
    <property type="term" value="C:plasma membrane"/>
    <property type="evidence" value="ECO:0007669"/>
    <property type="project" value="UniProtKB-SubCell"/>
</dbReference>
<dbReference type="InterPro" id="IPR032807">
    <property type="entry name" value="GNVR"/>
</dbReference>
<proteinExistence type="inferred from homology"/>
<evidence type="ECO:0000256" key="5">
    <source>
        <dbReference type="ARBA" id="ARBA00022475"/>
    </source>
</evidence>
<comment type="catalytic activity">
    <reaction evidence="15">
        <text>L-tyrosyl-[protein] + ATP = O-phospho-L-tyrosyl-[protein] + ADP + H(+)</text>
        <dbReference type="Rhea" id="RHEA:10596"/>
        <dbReference type="Rhea" id="RHEA-COMP:10136"/>
        <dbReference type="Rhea" id="RHEA-COMP:20101"/>
        <dbReference type="ChEBI" id="CHEBI:15378"/>
        <dbReference type="ChEBI" id="CHEBI:30616"/>
        <dbReference type="ChEBI" id="CHEBI:46858"/>
        <dbReference type="ChEBI" id="CHEBI:61978"/>
        <dbReference type="ChEBI" id="CHEBI:456216"/>
        <dbReference type="EC" id="2.7.10.2"/>
    </reaction>
</comment>
<feature type="domain" description="AAA" evidence="19">
    <location>
        <begin position="520"/>
        <end position="633"/>
    </location>
</feature>
<evidence type="ECO:0000313" key="22">
    <source>
        <dbReference type="Proteomes" id="UP000238392"/>
    </source>
</evidence>
<keyword evidence="6" id="KW-0997">Cell inner membrane</keyword>
<feature type="coiled-coil region" evidence="16">
    <location>
        <begin position="253"/>
        <end position="280"/>
    </location>
</feature>
<dbReference type="PANTHER" id="PTHR32309:SF13">
    <property type="entry name" value="FERRIC ENTEROBACTIN TRANSPORT PROTEIN FEPE"/>
    <property type="match status" value="1"/>
</dbReference>
<dbReference type="EMBL" id="PVTQ01000006">
    <property type="protein sequence ID" value="PRY89338.1"/>
    <property type="molecule type" value="Genomic_DNA"/>
</dbReference>
<keyword evidence="14" id="KW-0829">Tyrosine-protein kinase</keyword>
<evidence type="ECO:0000256" key="17">
    <source>
        <dbReference type="SAM" id="Phobius"/>
    </source>
</evidence>
<name>A0A2T0WRK3_9RHOB</name>
<evidence type="ECO:0000256" key="7">
    <source>
        <dbReference type="ARBA" id="ARBA00022679"/>
    </source>
</evidence>
<dbReference type="OrthoDB" id="230260at2"/>
<dbReference type="NCBIfam" id="TIGR01007">
    <property type="entry name" value="eps_fam"/>
    <property type="match status" value="1"/>
</dbReference>
<evidence type="ECO:0000259" key="18">
    <source>
        <dbReference type="Pfam" id="PF02706"/>
    </source>
</evidence>
<evidence type="ECO:0000313" key="21">
    <source>
        <dbReference type="EMBL" id="PRY89338.1"/>
    </source>
</evidence>
<dbReference type="AlphaFoldDB" id="A0A2T0WRK3"/>
<reference evidence="21 22" key="1">
    <citation type="submission" date="2018-03" db="EMBL/GenBank/DDBJ databases">
        <title>Genomic Encyclopedia of Archaeal and Bacterial Type Strains, Phase II (KMG-II): from individual species to whole genera.</title>
        <authorList>
            <person name="Goeker M."/>
        </authorList>
    </citation>
    <scope>NUCLEOTIDE SEQUENCE [LARGE SCALE GENOMIC DNA]</scope>
    <source>
        <strain evidence="21 22">DSM 100212</strain>
    </source>
</reference>
<dbReference type="InterPro" id="IPR005702">
    <property type="entry name" value="Wzc-like_C"/>
</dbReference>
<evidence type="ECO:0000256" key="11">
    <source>
        <dbReference type="ARBA" id="ARBA00022840"/>
    </source>
</evidence>
<dbReference type="GO" id="GO:0005524">
    <property type="term" value="F:ATP binding"/>
    <property type="evidence" value="ECO:0007669"/>
    <property type="project" value="UniProtKB-KW"/>
</dbReference>
<evidence type="ECO:0000256" key="3">
    <source>
        <dbReference type="ARBA" id="ARBA00008883"/>
    </source>
</evidence>
<dbReference type="Pfam" id="PF13807">
    <property type="entry name" value="GNVR"/>
    <property type="match status" value="1"/>
</dbReference>
<comment type="similarity">
    <text evidence="3">Belongs to the etk/wzc family.</text>
</comment>
<evidence type="ECO:0000256" key="12">
    <source>
        <dbReference type="ARBA" id="ARBA00022989"/>
    </source>
</evidence>
<dbReference type="Proteomes" id="UP000238392">
    <property type="component" value="Unassembled WGS sequence"/>
</dbReference>